<evidence type="ECO:0000313" key="1">
    <source>
        <dbReference type="EMBL" id="KAB2636078.1"/>
    </source>
</evidence>
<proteinExistence type="predicted"/>
<reference evidence="1 2" key="1">
    <citation type="submission" date="2019-09" db="EMBL/GenBank/DDBJ databases">
        <authorList>
            <person name="Ou C."/>
        </authorList>
    </citation>
    <scope>NUCLEOTIDE SEQUENCE [LARGE SCALE GENOMIC DNA]</scope>
    <source>
        <strain evidence="1">S2</strain>
        <tissue evidence="1">Leaf</tissue>
    </source>
</reference>
<sequence length="70" mass="7717">MHVHGKAEMGMHGLDGSFVDDCVGDECGVAGMQGGRYGYGYDKCMVWQRVIRVRNYEGLSRESMKNNGVA</sequence>
<reference evidence="2" key="2">
    <citation type="submission" date="2019-10" db="EMBL/GenBank/DDBJ databases">
        <title>A de novo genome assembly of a pear dwarfing rootstock.</title>
        <authorList>
            <person name="Wang F."/>
            <person name="Wang J."/>
            <person name="Li S."/>
            <person name="Zhang Y."/>
            <person name="Fang M."/>
            <person name="Ma L."/>
            <person name="Zhao Y."/>
            <person name="Jiang S."/>
        </authorList>
    </citation>
    <scope>NUCLEOTIDE SEQUENCE [LARGE SCALE GENOMIC DNA]</scope>
</reference>
<dbReference type="Proteomes" id="UP000327157">
    <property type="component" value="Chromosome 5"/>
</dbReference>
<evidence type="ECO:0000313" key="2">
    <source>
        <dbReference type="Proteomes" id="UP000327157"/>
    </source>
</evidence>
<organism evidence="1 2">
    <name type="scientific">Pyrus ussuriensis x Pyrus communis</name>
    <dbReference type="NCBI Taxonomy" id="2448454"/>
    <lineage>
        <taxon>Eukaryota</taxon>
        <taxon>Viridiplantae</taxon>
        <taxon>Streptophyta</taxon>
        <taxon>Embryophyta</taxon>
        <taxon>Tracheophyta</taxon>
        <taxon>Spermatophyta</taxon>
        <taxon>Magnoliopsida</taxon>
        <taxon>eudicotyledons</taxon>
        <taxon>Gunneridae</taxon>
        <taxon>Pentapetalae</taxon>
        <taxon>rosids</taxon>
        <taxon>fabids</taxon>
        <taxon>Rosales</taxon>
        <taxon>Rosaceae</taxon>
        <taxon>Amygdaloideae</taxon>
        <taxon>Maleae</taxon>
        <taxon>Pyrus</taxon>
    </lineage>
</organism>
<name>A0A5N5I8D7_9ROSA</name>
<accession>A0A5N5I8D7</accession>
<gene>
    <name evidence="1" type="ORF">D8674_026612</name>
</gene>
<dbReference type="EMBL" id="SMOL01000004">
    <property type="protein sequence ID" value="KAB2636078.1"/>
    <property type="molecule type" value="Genomic_DNA"/>
</dbReference>
<comment type="caution">
    <text evidence="1">The sequence shown here is derived from an EMBL/GenBank/DDBJ whole genome shotgun (WGS) entry which is preliminary data.</text>
</comment>
<protein>
    <submittedName>
        <fullName evidence="1">Uncharacterized protein</fullName>
    </submittedName>
</protein>
<reference evidence="1 2" key="3">
    <citation type="submission" date="2019-11" db="EMBL/GenBank/DDBJ databases">
        <title>A de novo genome assembly of a pear dwarfing rootstock.</title>
        <authorList>
            <person name="Wang F."/>
            <person name="Wang J."/>
            <person name="Li S."/>
            <person name="Zhang Y."/>
            <person name="Fang M."/>
            <person name="Ma L."/>
            <person name="Zhao Y."/>
            <person name="Jiang S."/>
        </authorList>
    </citation>
    <scope>NUCLEOTIDE SEQUENCE [LARGE SCALE GENOMIC DNA]</scope>
    <source>
        <strain evidence="1">S2</strain>
        <tissue evidence="1">Leaf</tissue>
    </source>
</reference>
<keyword evidence="2" id="KW-1185">Reference proteome</keyword>
<dbReference type="AlphaFoldDB" id="A0A5N5I8D7"/>